<reference evidence="2" key="1">
    <citation type="submission" date="2012-06" db="EMBL/GenBank/DDBJ databases">
        <title>Complete sequence of chromosome of Desulfomonile tiedjei DSM 6799.</title>
        <authorList>
            <person name="Lucas S."/>
            <person name="Copeland A."/>
            <person name="Lapidus A."/>
            <person name="Glavina del Rio T."/>
            <person name="Dalin E."/>
            <person name="Tice H."/>
            <person name="Bruce D."/>
            <person name="Goodwin L."/>
            <person name="Pitluck S."/>
            <person name="Peters L."/>
            <person name="Ovchinnikova G."/>
            <person name="Zeytun A."/>
            <person name="Lu M."/>
            <person name="Kyrpides N."/>
            <person name="Mavromatis K."/>
            <person name="Ivanova N."/>
            <person name="Brettin T."/>
            <person name="Detter J.C."/>
            <person name="Han C."/>
            <person name="Larimer F."/>
            <person name="Land M."/>
            <person name="Hauser L."/>
            <person name="Markowitz V."/>
            <person name="Cheng J.-F."/>
            <person name="Hugenholtz P."/>
            <person name="Woyke T."/>
            <person name="Wu D."/>
            <person name="Spring S."/>
            <person name="Schroeder M."/>
            <person name="Brambilla E."/>
            <person name="Klenk H.-P."/>
            <person name="Eisen J.A."/>
        </authorList>
    </citation>
    <scope>NUCLEOTIDE SEQUENCE [LARGE SCALE GENOMIC DNA]</scope>
    <source>
        <strain evidence="2">ATCC 49306 / DSM 6799 / DCB-1</strain>
    </source>
</reference>
<dbReference type="STRING" id="706587.Desti_4176"/>
<dbReference type="EMBL" id="CP003360">
    <property type="protein sequence ID" value="AFM26813.1"/>
    <property type="molecule type" value="Genomic_DNA"/>
</dbReference>
<proteinExistence type="predicted"/>
<dbReference type="KEGG" id="dti:Desti_4176"/>
<name>I4CB72_DESTA</name>
<sequence>MTRVEKGKYSALIRGDYLAKLPSDRDKSIQASILHFLELPSAQRKEATDKQRVHIIFPAEVPPDYLMWLQHIKVPDELVKELEGSVKYNDLDRILNAAIKLWLRDKGEQIVD</sequence>
<dbReference type="AlphaFoldDB" id="I4CB72"/>
<keyword evidence="2" id="KW-1185">Reference proteome</keyword>
<organism evidence="1 2">
    <name type="scientific">Desulfomonile tiedjei (strain ATCC 49306 / DSM 6799 / DCB-1)</name>
    <dbReference type="NCBI Taxonomy" id="706587"/>
    <lineage>
        <taxon>Bacteria</taxon>
        <taxon>Pseudomonadati</taxon>
        <taxon>Thermodesulfobacteriota</taxon>
        <taxon>Desulfomonilia</taxon>
        <taxon>Desulfomonilales</taxon>
        <taxon>Desulfomonilaceae</taxon>
        <taxon>Desulfomonile</taxon>
    </lineage>
</organism>
<dbReference type="RefSeq" id="WP_014811935.1">
    <property type="nucleotide sequence ID" value="NC_018025.1"/>
</dbReference>
<accession>I4CB72</accession>
<gene>
    <name evidence="1" type="ordered locus">Desti_4176</name>
</gene>
<evidence type="ECO:0000313" key="2">
    <source>
        <dbReference type="Proteomes" id="UP000006055"/>
    </source>
</evidence>
<dbReference type="HOGENOM" id="CLU_2141896_0_0_7"/>
<evidence type="ECO:0000313" key="1">
    <source>
        <dbReference type="EMBL" id="AFM26813.1"/>
    </source>
</evidence>
<dbReference type="Proteomes" id="UP000006055">
    <property type="component" value="Chromosome"/>
</dbReference>
<protein>
    <submittedName>
        <fullName evidence="1">Uncharacterized protein</fullName>
    </submittedName>
</protein>